<gene>
    <name evidence="1" type="ORF">EVAR_65714_1</name>
</gene>
<name>A0A4C2AAZ6_EUMVA</name>
<accession>A0A4C2AAZ6</accession>
<evidence type="ECO:0000313" key="1">
    <source>
        <dbReference type="EMBL" id="GBP96384.1"/>
    </source>
</evidence>
<comment type="caution">
    <text evidence="1">The sequence shown here is derived from an EMBL/GenBank/DDBJ whole genome shotgun (WGS) entry which is preliminary data.</text>
</comment>
<proteinExistence type="predicted"/>
<dbReference type="AlphaFoldDB" id="A0A4C2AAZ6"/>
<organism evidence="1 2">
    <name type="scientific">Eumeta variegata</name>
    <name type="common">Bagworm moth</name>
    <name type="synonym">Eumeta japonica</name>
    <dbReference type="NCBI Taxonomy" id="151549"/>
    <lineage>
        <taxon>Eukaryota</taxon>
        <taxon>Metazoa</taxon>
        <taxon>Ecdysozoa</taxon>
        <taxon>Arthropoda</taxon>
        <taxon>Hexapoda</taxon>
        <taxon>Insecta</taxon>
        <taxon>Pterygota</taxon>
        <taxon>Neoptera</taxon>
        <taxon>Endopterygota</taxon>
        <taxon>Lepidoptera</taxon>
        <taxon>Glossata</taxon>
        <taxon>Ditrysia</taxon>
        <taxon>Tineoidea</taxon>
        <taxon>Psychidae</taxon>
        <taxon>Oiketicinae</taxon>
        <taxon>Eumeta</taxon>
    </lineage>
</organism>
<reference evidence="1 2" key="1">
    <citation type="journal article" date="2019" name="Commun. Biol.">
        <title>The bagworm genome reveals a unique fibroin gene that provides high tensile strength.</title>
        <authorList>
            <person name="Kono N."/>
            <person name="Nakamura H."/>
            <person name="Ohtoshi R."/>
            <person name="Tomita M."/>
            <person name="Numata K."/>
            <person name="Arakawa K."/>
        </authorList>
    </citation>
    <scope>NUCLEOTIDE SEQUENCE [LARGE SCALE GENOMIC DNA]</scope>
</reference>
<keyword evidence="2" id="KW-1185">Reference proteome</keyword>
<sequence length="113" mass="12507">MQGEHFCLEYRAEGLESICGVPDSTRPAIPSGPHRPYLRFCYRRYMCGPTMASRSIVVGSRSSTRTRARMCAGCGNSQKRGSRAPVGTYVSNVFRALPHIARLLLTLMSRGQP</sequence>
<protein>
    <submittedName>
        <fullName evidence="1">Uncharacterized protein</fullName>
    </submittedName>
</protein>
<evidence type="ECO:0000313" key="2">
    <source>
        <dbReference type="Proteomes" id="UP000299102"/>
    </source>
</evidence>
<dbReference type="EMBL" id="BGZK01002774">
    <property type="protein sequence ID" value="GBP96384.1"/>
    <property type="molecule type" value="Genomic_DNA"/>
</dbReference>
<dbReference type="Proteomes" id="UP000299102">
    <property type="component" value="Unassembled WGS sequence"/>
</dbReference>